<dbReference type="EnsemblBacteria" id="CCC80408">
    <property type="protein sequence ID" value="CCC80408"/>
    <property type="gene ID" value="lp_3427a"/>
</dbReference>
<evidence type="ECO:0000313" key="1">
    <source>
        <dbReference type="EMBL" id="CCC80408.1"/>
    </source>
</evidence>
<sequence>MKLITVEEHFESAAVTAAMRQAVGNAALPTVSPALRQYMRDNLPSLQLCKTPSMNAWHLWLNRALICRCYLMVIHHHRTYRRNKQFHSHN</sequence>
<dbReference type="STRING" id="220668.lp_3427a"/>
<gene>
    <name evidence="1" type="ORF">lp_3427a</name>
</gene>
<proteinExistence type="predicted"/>
<reference evidence="1 2" key="1">
    <citation type="journal article" date="2003" name="Proc. Natl. Acad. Sci. U.S.A.">
        <title>Complete genome sequence of Lactobacillus plantarum WCFS1.</title>
        <authorList>
            <person name="Kleerebezem M."/>
            <person name="Boekhorst J."/>
            <person name="van Kranenburg R."/>
            <person name="Molenaar D."/>
            <person name="Kuipers O.P."/>
            <person name="Leer R."/>
            <person name="Tarchini R."/>
            <person name="Peters S.A."/>
            <person name="Sandbrink H.M."/>
            <person name="Fiers M.W."/>
            <person name="Stiekema W."/>
            <person name="Lankhorst R.M."/>
            <person name="Bron P.A."/>
            <person name="Hoffer S.M."/>
            <person name="Groot M.N."/>
            <person name="Kerkhoven R."/>
            <person name="de Vries M."/>
            <person name="Ursing B."/>
            <person name="de Vos W.M."/>
            <person name="Siezen R.J."/>
        </authorList>
    </citation>
    <scope>NUCLEOTIDE SEQUENCE [LARGE SCALE GENOMIC DNA]</scope>
    <source>
        <strain evidence="2">ATCC BAA-793 / NCIMB 8826 / WCFS1</strain>
    </source>
</reference>
<reference evidence="1 2" key="3">
    <citation type="journal article" date="2012" name="J. Bacteriol.">
        <title>Complete resequencing and reannotation of the Lactobacillus plantarum WCFS1 genome.</title>
        <authorList>
            <person name="Siezen R.J."/>
            <person name="Francke C."/>
            <person name="Renckens B."/>
            <person name="Boekhorst J."/>
            <person name="Wels M."/>
            <person name="Kleerebezem M."/>
            <person name="van Hijum S.A.F.T."/>
        </authorList>
    </citation>
    <scope>NUCLEOTIDE SEQUENCE [LARGE SCALE GENOMIC DNA]</scope>
    <source>
        <strain evidence="2">ATCC BAA-793 / NCIMB 8826 / WCFS1</strain>
    </source>
</reference>
<dbReference type="AlphaFoldDB" id="F9UUA6"/>
<organism evidence="1 2">
    <name type="scientific">Lactiplantibacillus plantarum (strain ATCC BAA-793 / NCIMB 8826 / WCFS1)</name>
    <name type="common">Lactobacillus plantarum</name>
    <dbReference type="NCBI Taxonomy" id="220668"/>
    <lineage>
        <taxon>Bacteria</taxon>
        <taxon>Bacillati</taxon>
        <taxon>Bacillota</taxon>
        <taxon>Bacilli</taxon>
        <taxon>Lactobacillales</taxon>
        <taxon>Lactobacillaceae</taxon>
        <taxon>Lactiplantibacillus</taxon>
    </lineage>
</organism>
<keyword evidence="2" id="KW-1185">Reference proteome</keyword>
<reference key="2">
    <citation type="submission" date="2011-06" db="EMBL/GenBank/DDBJ databases">
        <title>Complete resequencing and reannotation of the Lactobacillus plantarum WCFS1 genome.</title>
        <authorList>
            <person name="Siezen R.J."/>
            <person name="Francke C."/>
            <person name="Renckens B."/>
            <person name="Boekhorst J."/>
            <person name="Wels M."/>
            <person name="Kleerebezem M."/>
            <person name="van Hijum S.A.F.T."/>
        </authorList>
    </citation>
    <scope>NUCLEOTIDE SEQUENCE</scope>
    <source>
        <strain>WCFS1</strain>
    </source>
</reference>
<evidence type="ECO:0000313" key="2">
    <source>
        <dbReference type="Proteomes" id="UP000000432"/>
    </source>
</evidence>
<dbReference type="GO" id="GO:0016787">
    <property type="term" value="F:hydrolase activity"/>
    <property type="evidence" value="ECO:0007669"/>
    <property type="project" value="UniProtKB-KW"/>
</dbReference>
<dbReference type="Proteomes" id="UP000000432">
    <property type="component" value="Chromosome"/>
</dbReference>
<dbReference type="HOGENOM" id="CLU_2437151_0_0_9"/>
<dbReference type="KEGG" id="lpl:lp_3427a"/>
<name>F9UUA6_LACPL</name>
<accession>F9UUA6</accession>
<protein>
    <submittedName>
        <fullName evidence="1">Metal-dependent hydrolase, N-terminal domain</fullName>
    </submittedName>
</protein>
<dbReference type="EMBL" id="AL935263">
    <property type="protein sequence ID" value="CCC80408.1"/>
    <property type="molecule type" value="Genomic_DNA"/>
</dbReference>
<keyword evidence="1" id="KW-0378">Hydrolase</keyword>